<keyword evidence="1" id="KW-0812">Transmembrane</keyword>
<dbReference type="AlphaFoldDB" id="A0AAD9Y9J3"/>
<keyword evidence="1" id="KW-0472">Membrane</keyword>
<accession>A0AAD9Y9J3</accession>
<reference evidence="2" key="1">
    <citation type="submission" date="2023-02" db="EMBL/GenBank/DDBJ databases">
        <title>Colletotrichum kahawae CIFC_Que2 genome sequencing and assembly.</title>
        <authorList>
            <person name="Baroncelli R."/>
        </authorList>
    </citation>
    <scope>NUCLEOTIDE SEQUENCE</scope>
    <source>
        <strain evidence="2">CIFC_Que2</strain>
    </source>
</reference>
<sequence length="291" mass="31525">MQDIGSWIKQQKTTKARATQATASCPNGVPLYVPSFATRLAGGYFTLTGASSSLLVLPLPSSSSSSLLIFFFLPRHLLPSSSSCAAAFLRDLTKKGATMNIIGWVILFGSLFGLLAPLAFEDPPGDCLSRFPMQISTTMMLFAPLVTASQRITFSSAVALIYSASLVQGNPTGPRQYHLPRDTTEVDSVSTCTQAGYARAIAEAIQRAEYAVKGLQSRNEDTMAAFDDPNAIKSAALVSDQYFHFRLKYVTYLQAEYNELRSSNMSLSQQVVDLTTSLQTSYDYGGTLGKN</sequence>
<name>A0AAD9Y9J3_COLKA</name>
<protein>
    <submittedName>
        <fullName evidence="2">Uncharacterized protein</fullName>
    </submittedName>
</protein>
<feature type="transmembrane region" description="Helical" evidence="1">
    <location>
        <begin position="101"/>
        <end position="120"/>
    </location>
</feature>
<gene>
    <name evidence="2" type="ORF">CKAH01_18144</name>
</gene>
<keyword evidence="3" id="KW-1185">Reference proteome</keyword>
<keyword evidence="1" id="KW-1133">Transmembrane helix</keyword>
<dbReference type="Proteomes" id="UP001281614">
    <property type="component" value="Unassembled WGS sequence"/>
</dbReference>
<evidence type="ECO:0000313" key="3">
    <source>
        <dbReference type="Proteomes" id="UP001281614"/>
    </source>
</evidence>
<proteinExistence type="predicted"/>
<dbReference type="EMBL" id="VYYT01000287">
    <property type="protein sequence ID" value="KAK2747720.1"/>
    <property type="molecule type" value="Genomic_DNA"/>
</dbReference>
<comment type="caution">
    <text evidence="2">The sequence shown here is derived from an EMBL/GenBank/DDBJ whole genome shotgun (WGS) entry which is preliminary data.</text>
</comment>
<feature type="transmembrane region" description="Helical" evidence="1">
    <location>
        <begin position="140"/>
        <end position="162"/>
    </location>
</feature>
<evidence type="ECO:0000256" key="1">
    <source>
        <dbReference type="SAM" id="Phobius"/>
    </source>
</evidence>
<evidence type="ECO:0000313" key="2">
    <source>
        <dbReference type="EMBL" id="KAK2747720.1"/>
    </source>
</evidence>
<organism evidence="2 3">
    <name type="scientific">Colletotrichum kahawae</name>
    <name type="common">Coffee berry disease fungus</name>
    <dbReference type="NCBI Taxonomy" id="34407"/>
    <lineage>
        <taxon>Eukaryota</taxon>
        <taxon>Fungi</taxon>
        <taxon>Dikarya</taxon>
        <taxon>Ascomycota</taxon>
        <taxon>Pezizomycotina</taxon>
        <taxon>Sordariomycetes</taxon>
        <taxon>Hypocreomycetidae</taxon>
        <taxon>Glomerellales</taxon>
        <taxon>Glomerellaceae</taxon>
        <taxon>Colletotrichum</taxon>
        <taxon>Colletotrichum gloeosporioides species complex</taxon>
    </lineage>
</organism>